<gene>
    <name evidence="5" type="ORF">VNO78_27300</name>
</gene>
<dbReference type="InterPro" id="IPR036600">
    <property type="entry name" value="PAH_sf"/>
</dbReference>
<dbReference type="Proteomes" id="UP001386955">
    <property type="component" value="Unassembled WGS sequence"/>
</dbReference>
<evidence type="ECO:0000256" key="1">
    <source>
        <dbReference type="ARBA" id="ARBA00004123"/>
    </source>
</evidence>
<evidence type="ECO:0000256" key="4">
    <source>
        <dbReference type="PROSITE-ProRule" id="PRU00810"/>
    </source>
</evidence>
<dbReference type="GO" id="GO:0000118">
    <property type="term" value="C:histone deacetylase complex"/>
    <property type="evidence" value="ECO:0007669"/>
    <property type="project" value="TreeGrafter"/>
</dbReference>
<dbReference type="AlphaFoldDB" id="A0AAN9XC50"/>
<name>A0AAN9XC50_PSOTE</name>
<reference evidence="5 6" key="1">
    <citation type="submission" date="2024-01" db="EMBL/GenBank/DDBJ databases">
        <title>The genomes of 5 underutilized Papilionoideae crops provide insights into root nodulation and disease resistanc.</title>
        <authorList>
            <person name="Jiang F."/>
        </authorList>
    </citation>
    <scope>NUCLEOTIDE SEQUENCE [LARGE SCALE GENOMIC DNA]</scope>
    <source>
        <strain evidence="5">DUOXIRENSHENG_FW03</strain>
        <tissue evidence="5">Leaves</tissue>
    </source>
</reference>
<keyword evidence="3 4" id="KW-0539">Nucleus</keyword>
<dbReference type="FunFam" id="1.20.1160.11:FF:000001">
    <property type="entry name" value="Paired amphipathic helix protein Sin3"/>
    <property type="match status" value="1"/>
</dbReference>
<organism evidence="5 6">
    <name type="scientific">Psophocarpus tetragonolobus</name>
    <name type="common">Winged bean</name>
    <name type="synonym">Dolichos tetragonolobus</name>
    <dbReference type="NCBI Taxonomy" id="3891"/>
    <lineage>
        <taxon>Eukaryota</taxon>
        <taxon>Viridiplantae</taxon>
        <taxon>Streptophyta</taxon>
        <taxon>Embryophyta</taxon>
        <taxon>Tracheophyta</taxon>
        <taxon>Spermatophyta</taxon>
        <taxon>Magnoliopsida</taxon>
        <taxon>eudicotyledons</taxon>
        <taxon>Gunneridae</taxon>
        <taxon>Pentapetalae</taxon>
        <taxon>rosids</taxon>
        <taxon>fabids</taxon>
        <taxon>Fabales</taxon>
        <taxon>Fabaceae</taxon>
        <taxon>Papilionoideae</taxon>
        <taxon>50 kb inversion clade</taxon>
        <taxon>NPAAA clade</taxon>
        <taxon>indigoferoid/millettioid clade</taxon>
        <taxon>Phaseoleae</taxon>
        <taxon>Psophocarpus</taxon>
    </lineage>
</organism>
<dbReference type="GO" id="GO:0000122">
    <property type="term" value="P:negative regulation of transcription by RNA polymerase II"/>
    <property type="evidence" value="ECO:0007669"/>
    <property type="project" value="TreeGrafter"/>
</dbReference>
<comment type="subcellular location">
    <subcellularLocation>
        <location evidence="1 4">Nucleus</location>
    </subcellularLocation>
</comment>
<dbReference type="SUPFAM" id="SSF47762">
    <property type="entry name" value="PAH2 domain"/>
    <property type="match status" value="2"/>
</dbReference>
<dbReference type="PANTHER" id="PTHR12346:SF0">
    <property type="entry name" value="SIN3A, ISOFORM G"/>
    <property type="match status" value="1"/>
</dbReference>
<dbReference type="InterPro" id="IPR039774">
    <property type="entry name" value="Sin3-like"/>
</dbReference>
<evidence type="ECO:0000313" key="6">
    <source>
        <dbReference type="Proteomes" id="UP001386955"/>
    </source>
</evidence>
<dbReference type="PANTHER" id="PTHR12346">
    <property type="entry name" value="SIN3B-RELATED"/>
    <property type="match status" value="1"/>
</dbReference>
<accession>A0AAN9XC50</accession>
<sequence length="124" mass="14361">MSESGKKLTKMDAILYIKEVQHVFEDKKEEFNEFLEVLKDYKLDRTDIGAVVTKVEEILKGYEELILGFNKFLPKGYKILTQRDNPQIEDAIDYVNKIKVATLFEGHPDLVRDFTIFLPSSTKG</sequence>
<evidence type="ECO:0000256" key="3">
    <source>
        <dbReference type="ARBA" id="ARBA00023242"/>
    </source>
</evidence>
<evidence type="ECO:0000256" key="2">
    <source>
        <dbReference type="ARBA" id="ARBA00022491"/>
    </source>
</evidence>
<keyword evidence="2" id="KW-0678">Repressor</keyword>
<dbReference type="Gene3D" id="1.20.1160.11">
    <property type="entry name" value="Paired amphipathic helix"/>
    <property type="match status" value="1"/>
</dbReference>
<comment type="caution">
    <text evidence="5">The sequence shown here is derived from an EMBL/GenBank/DDBJ whole genome shotgun (WGS) entry which is preliminary data.</text>
</comment>
<proteinExistence type="predicted"/>
<keyword evidence="6" id="KW-1185">Reference proteome</keyword>
<dbReference type="PROSITE" id="PS51477">
    <property type="entry name" value="PAH"/>
    <property type="match status" value="1"/>
</dbReference>
<dbReference type="Pfam" id="PF02671">
    <property type="entry name" value="PAH"/>
    <property type="match status" value="2"/>
</dbReference>
<dbReference type="EMBL" id="JAYMYS010000007">
    <property type="protein sequence ID" value="KAK7386924.1"/>
    <property type="molecule type" value="Genomic_DNA"/>
</dbReference>
<dbReference type="GO" id="GO:0003714">
    <property type="term" value="F:transcription corepressor activity"/>
    <property type="evidence" value="ECO:0007669"/>
    <property type="project" value="InterPro"/>
</dbReference>
<dbReference type="InterPro" id="IPR003822">
    <property type="entry name" value="PAH"/>
</dbReference>
<evidence type="ECO:0000313" key="5">
    <source>
        <dbReference type="EMBL" id="KAK7386924.1"/>
    </source>
</evidence>
<dbReference type="GO" id="GO:0000785">
    <property type="term" value="C:chromatin"/>
    <property type="evidence" value="ECO:0007669"/>
    <property type="project" value="TreeGrafter"/>
</dbReference>
<protein>
    <submittedName>
        <fullName evidence="5">Uncharacterized protein</fullName>
    </submittedName>
</protein>